<dbReference type="GO" id="GO:0016757">
    <property type="term" value="F:glycosyltransferase activity"/>
    <property type="evidence" value="ECO:0007669"/>
    <property type="project" value="InterPro"/>
</dbReference>
<protein>
    <submittedName>
        <fullName evidence="4">Glycosyltransferase</fullName>
    </submittedName>
</protein>
<dbReference type="CDD" id="cd03809">
    <property type="entry name" value="GT4_MtfB-like"/>
    <property type="match status" value="1"/>
</dbReference>
<dbReference type="Proteomes" id="UP000034235">
    <property type="component" value="Unassembled WGS sequence"/>
</dbReference>
<dbReference type="Gene3D" id="3.40.50.2000">
    <property type="entry name" value="Glycogen Phosphorylase B"/>
    <property type="match status" value="2"/>
</dbReference>
<dbReference type="SUPFAM" id="SSF53756">
    <property type="entry name" value="UDP-Glycosyltransferase/glycogen phosphorylase"/>
    <property type="match status" value="1"/>
</dbReference>
<reference evidence="4 5" key="1">
    <citation type="journal article" date="2015" name="Nature">
        <title>rRNA introns, odd ribosomes, and small enigmatic genomes across a large radiation of phyla.</title>
        <authorList>
            <person name="Brown C.T."/>
            <person name="Hug L.A."/>
            <person name="Thomas B.C."/>
            <person name="Sharon I."/>
            <person name="Castelle C.J."/>
            <person name="Singh A."/>
            <person name="Wilkins M.J."/>
            <person name="Williams K.H."/>
            <person name="Banfield J.F."/>
        </authorList>
    </citation>
    <scope>NUCLEOTIDE SEQUENCE [LARGE SCALE GENOMIC DNA]</scope>
</reference>
<dbReference type="GO" id="GO:0009103">
    <property type="term" value="P:lipopolysaccharide biosynthetic process"/>
    <property type="evidence" value="ECO:0007669"/>
    <property type="project" value="TreeGrafter"/>
</dbReference>
<keyword evidence="1 4" id="KW-0808">Transferase</keyword>
<dbReference type="PANTHER" id="PTHR46401:SF2">
    <property type="entry name" value="GLYCOSYLTRANSFERASE WBBK-RELATED"/>
    <property type="match status" value="1"/>
</dbReference>
<accession>A0A0G0JVV7</accession>
<evidence type="ECO:0000313" key="4">
    <source>
        <dbReference type="EMBL" id="KKQ67245.1"/>
    </source>
</evidence>
<dbReference type="InterPro" id="IPR028098">
    <property type="entry name" value="Glyco_trans_4-like_N"/>
</dbReference>
<feature type="domain" description="Glycosyltransferase subfamily 4-like N-terminal" evidence="3">
    <location>
        <begin position="48"/>
        <end position="137"/>
    </location>
</feature>
<dbReference type="PATRIC" id="fig|1618422.5.peg.175"/>
<gene>
    <name evidence="4" type="ORF">US86_C0001G0172</name>
</gene>
<evidence type="ECO:0000259" key="3">
    <source>
        <dbReference type="Pfam" id="PF13439"/>
    </source>
</evidence>
<dbReference type="Pfam" id="PF00534">
    <property type="entry name" value="Glycos_transf_1"/>
    <property type="match status" value="1"/>
</dbReference>
<dbReference type="EMBL" id="LBUP01000001">
    <property type="protein sequence ID" value="KKQ67245.1"/>
    <property type="molecule type" value="Genomic_DNA"/>
</dbReference>
<organism evidence="4 5">
    <name type="scientific">Candidatus Daviesbacteria bacterium GW2011_GWA2_38_24</name>
    <dbReference type="NCBI Taxonomy" id="1618422"/>
    <lineage>
        <taxon>Bacteria</taxon>
        <taxon>Candidatus Daviesiibacteriota</taxon>
    </lineage>
</organism>
<dbReference type="AlphaFoldDB" id="A0A0G0JVV7"/>
<dbReference type="PANTHER" id="PTHR46401">
    <property type="entry name" value="GLYCOSYLTRANSFERASE WBBK-RELATED"/>
    <property type="match status" value="1"/>
</dbReference>
<sequence>MKVGFDVSPLKTGHKTRGIGSYTSNLFKHLKLSPSLEVQEFTNSNEIKNVDVIHIPYFDLFFNTLKINKNIPTVVTIHDVTPLLFPENYPPGIKGKINYWFQKKAIKQVDAIITDSENSKKDIQKFLGIDPSKIFVIFLAQGENFKVLNDKSLLNKIKQKYNLPDIFALFTGNVNWNKNILNTAKACIDAGTAVYFVGKSFESKDNLNHPELKSYSEFLENYSNHPKIHTLGYVSDEDLVGIYNLASVTLLPSFYEGFGITILESQACGTPVITSNISSMPEVGGNGCLYVDPYDHQSIKEAILKILSDNSLKARLIKDGFSNVRKFSWKNTALKTIEVYESIT</sequence>
<name>A0A0G0JVV7_9BACT</name>
<dbReference type="Pfam" id="PF13439">
    <property type="entry name" value="Glyco_transf_4"/>
    <property type="match status" value="1"/>
</dbReference>
<evidence type="ECO:0000256" key="1">
    <source>
        <dbReference type="ARBA" id="ARBA00022679"/>
    </source>
</evidence>
<evidence type="ECO:0000259" key="2">
    <source>
        <dbReference type="Pfam" id="PF00534"/>
    </source>
</evidence>
<dbReference type="InterPro" id="IPR001296">
    <property type="entry name" value="Glyco_trans_1"/>
</dbReference>
<proteinExistence type="predicted"/>
<feature type="domain" description="Glycosyl transferase family 1" evidence="2">
    <location>
        <begin position="158"/>
        <end position="320"/>
    </location>
</feature>
<comment type="caution">
    <text evidence="4">The sequence shown here is derived from an EMBL/GenBank/DDBJ whole genome shotgun (WGS) entry which is preliminary data.</text>
</comment>
<evidence type="ECO:0000313" key="5">
    <source>
        <dbReference type="Proteomes" id="UP000034235"/>
    </source>
</evidence>